<reference evidence="2" key="2">
    <citation type="submission" date="2011-02" db="EMBL/GenBank/DDBJ databases">
        <authorList>
            <person name="MacLean D."/>
        </authorList>
    </citation>
    <scope>NUCLEOTIDE SEQUENCE</scope>
</reference>
<evidence type="ECO:0000313" key="2">
    <source>
        <dbReference type="EMBL" id="CCA19050.1"/>
    </source>
</evidence>
<evidence type="ECO:0000256" key="1">
    <source>
        <dbReference type="SAM" id="Phobius"/>
    </source>
</evidence>
<protein>
    <submittedName>
        <fullName evidence="2">Uncharacterized protein AlNc14C62G4504</fullName>
    </submittedName>
</protein>
<dbReference type="PANTHER" id="PTHR22538">
    <property type="entry name" value="CILIA- AND FLAGELLA-ASSOCIATED PROTEIN 74"/>
    <property type="match status" value="1"/>
</dbReference>
<dbReference type="EMBL" id="FR824107">
    <property type="protein sequence ID" value="CCA19050.1"/>
    <property type="molecule type" value="Genomic_DNA"/>
</dbReference>
<keyword evidence="1" id="KW-1133">Transmembrane helix</keyword>
<dbReference type="HOGENOM" id="CLU_028087_0_0_1"/>
<feature type="transmembrane region" description="Helical" evidence="1">
    <location>
        <begin position="23"/>
        <end position="46"/>
    </location>
</feature>
<sequence>MTHLIAPTAKLGSERVHKLSKLYILWQLIVFAGGACVLALIILHQWHLEALQHPTQRFLEMVARSKGVQVTLTPRVGSKLSPENTNFRAILFPVTTNNDHRTIRFDGQLSYSVGHREFKFTLLNNRGFVTIHNQTSGALLLTKCLEPSNVPPLHLIADAVRSARVIDDVSSDTFNIKCGDGKLVELFFANEPYVFCAGNTAGVVEKIHGEDLEAAVALLNEHTEETPPRSILAIPQKLNFELCRDLDQEDDSGDLADFSLADFGMDENPPSVAGAIKSNIDKAHRRLRSLYQQNIHPHIQRLHYRALDVLAVSRGKRRLGAFNTFRCKTCRGGKKVCLFIHGYRRRDEKPVHPEEASFKRYWGSIQNHVPCCSSTTFLRLDTMRNPWMSPNITSRICEAAMRLSGSTNSMSLENVAFIGHSMGNMIIAGAVLHNQCAIGPTSLWISLQGLLVGTETATLAMKLCSSEGPLRQALEAVRFCPYTQGVQSLQYITSKTMPPEVRSWYARALNVHRKMTTSCLCGVNSMGLLSPQSAMYGALSAVTPHHTPDDGVVELRSCKGLFTYDMFARTYYGNRFYEASINHGDGRFQNGDGWWGANRKPVAWLQCQFA</sequence>
<reference evidence="2" key="1">
    <citation type="journal article" date="2011" name="PLoS Biol.">
        <title>Gene gain and loss during evolution of obligate parasitism in the white rust pathogen of Arabidopsis thaliana.</title>
        <authorList>
            <person name="Kemen E."/>
            <person name="Gardiner A."/>
            <person name="Schultz-Larsen T."/>
            <person name="Kemen A.C."/>
            <person name="Balmuth A.L."/>
            <person name="Robert-Seilaniantz A."/>
            <person name="Bailey K."/>
            <person name="Holub E."/>
            <person name="Studholme D.J."/>
            <person name="Maclean D."/>
            <person name="Jones J.D."/>
        </authorList>
    </citation>
    <scope>NUCLEOTIDE SEQUENCE</scope>
</reference>
<proteinExistence type="predicted"/>
<dbReference type="InterPro" id="IPR029058">
    <property type="entry name" value="AB_hydrolase_fold"/>
</dbReference>
<dbReference type="Gene3D" id="3.40.50.1820">
    <property type="entry name" value="alpha/beta hydrolase"/>
    <property type="match status" value="1"/>
</dbReference>
<organism evidence="2">
    <name type="scientific">Albugo laibachii Nc14</name>
    <dbReference type="NCBI Taxonomy" id="890382"/>
    <lineage>
        <taxon>Eukaryota</taxon>
        <taxon>Sar</taxon>
        <taxon>Stramenopiles</taxon>
        <taxon>Oomycota</taxon>
        <taxon>Peronosporomycetes</taxon>
        <taxon>Albuginales</taxon>
        <taxon>Albuginaceae</taxon>
        <taxon>Albugo</taxon>
    </lineage>
</organism>
<accession>F0WCX9</accession>
<gene>
    <name evidence="2" type="primary">AlNc14C62G4504</name>
    <name evidence="2" type="ORF">ALNC14_051930</name>
</gene>
<keyword evidence="1" id="KW-0472">Membrane</keyword>
<dbReference type="PANTHER" id="PTHR22538:SF1">
    <property type="entry name" value="VWFD DOMAIN-CONTAINING PROTEIN"/>
    <property type="match status" value="1"/>
</dbReference>
<keyword evidence="1" id="KW-0812">Transmembrane</keyword>
<dbReference type="AlphaFoldDB" id="F0WCX9"/>
<name>F0WCX9_9STRA</name>